<keyword evidence="3" id="KW-1185">Reference proteome</keyword>
<protein>
    <submittedName>
        <fullName evidence="2">Uncharacterized protein (TIGR02117 family)</fullName>
    </submittedName>
</protein>
<keyword evidence="1" id="KW-1133">Transmembrane helix</keyword>
<evidence type="ECO:0000313" key="2">
    <source>
        <dbReference type="EMBL" id="RAJ19783.1"/>
    </source>
</evidence>
<evidence type="ECO:0000256" key="1">
    <source>
        <dbReference type="SAM" id="Phobius"/>
    </source>
</evidence>
<reference evidence="2 3" key="1">
    <citation type="submission" date="2018-06" db="EMBL/GenBank/DDBJ databases">
        <title>Genomic Encyclopedia of Archaeal and Bacterial Type Strains, Phase II (KMG-II): from individual species to whole genera.</title>
        <authorList>
            <person name="Goeker M."/>
        </authorList>
    </citation>
    <scope>NUCLEOTIDE SEQUENCE [LARGE SCALE GENOMIC DNA]</scope>
    <source>
        <strain evidence="2 3">DSM 12408</strain>
    </source>
</reference>
<dbReference type="Proteomes" id="UP000248987">
    <property type="component" value="Unassembled WGS sequence"/>
</dbReference>
<organism evidence="2 3">
    <name type="scientific">Gelidibacter algens</name>
    <dbReference type="NCBI Taxonomy" id="49280"/>
    <lineage>
        <taxon>Bacteria</taxon>
        <taxon>Pseudomonadati</taxon>
        <taxon>Bacteroidota</taxon>
        <taxon>Flavobacteriia</taxon>
        <taxon>Flavobacteriales</taxon>
        <taxon>Flavobacteriaceae</taxon>
        <taxon>Gelidibacter</taxon>
    </lineage>
</organism>
<comment type="caution">
    <text evidence="2">The sequence shown here is derived from an EMBL/GenBank/DDBJ whole genome shotgun (WGS) entry which is preliminary data.</text>
</comment>
<keyword evidence="1" id="KW-0472">Membrane</keyword>
<dbReference type="RefSeq" id="WP_111625991.1">
    <property type="nucleotide sequence ID" value="NZ_QLLQ01000019.1"/>
</dbReference>
<keyword evidence="1" id="KW-0812">Transmembrane</keyword>
<sequence>MKIAKKIFKWILYFLLIPITYIIVSLILSAITVDRKANNENFNKSIYLSTNGVHLYIVIPIKDVDSLVLSGIKHNGSENYLSFGWGDENFYLNTPTWGDLTFSNAFKAMFLKSATLMHVTRYKQKRTDWIEIKVNESELQKLNAYLQNTFDTNESGMKIILENKGYSSIDDFYKSKGSYSCFKTCNSWVNKGFKESGLKSCLWTPFDFGLLNKYK</sequence>
<dbReference type="Pfam" id="PF09601">
    <property type="entry name" value="DUF2459"/>
    <property type="match status" value="1"/>
</dbReference>
<gene>
    <name evidence="2" type="ORF">LX77_03413</name>
</gene>
<dbReference type="AlphaFoldDB" id="A0A327RWC1"/>
<dbReference type="EMBL" id="QLLQ01000019">
    <property type="protein sequence ID" value="RAJ19783.1"/>
    <property type="molecule type" value="Genomic_DNA"/>
</dbReference>
<proteinExistence type="predicted"/>
<feature type="transmembrane region" description="Helical" evidence="1">
    <location>
        <begin position="12"/>
        <end position="33"/>
    </location>
</feature>
<dbReference type="InterPro" id="IPR011727">
    <property type="entry name" value="CHP02117"/>
</dbReference>
<name>A0A327RWC1_9FLAO</name>
<accession>A0A327RWC1</accession>
<evidence type="ECO:0000313" key="3">
    <source>
        <dbReference type="Proteomes" id="UP000248987"/>
    </source>
</evidence>